<dbReference type="KEGG" id="ahal:FTX54_003800"/>
<feature type="modified residue" description="N6-(pyridoxal phosphate)lysine" evidence="5 6">
    <location>
        <position position="48"/>
    </location>
</feature>
<keyword evidence="4 5" id="KW-0413">Isomerase</keyword>
<comment type="similarity">
    <text evidence="5">Belongs to the alanine racemase family.</text>
</comment>
<dbReference type="RefSeq" id="WP_147804455.1">
    <property type="nucleotide sequence ID" value="NZ_CP144914.1"/>
</dbReference>
<keyword evidence="3 5" id="KW-0663">Pyridoxal phosphate</keyword>
<keyword evidence="10" id="KW-1185">Reference proteome</keyword>
<evidence type="ECO:0000256" key="4">
    <source>
        <dbReference type="ARBA" id="ARBA00023235"/>
    </source>
</evidence>
<organism evidence="9 10">
    <name type="scientific">Alkalicoccus halolimnae</name>
    <dbReference type="NCBI Taxonomy" id="1667239"/>
    <lineage>
        <taxon>Bacteria</taxon>
        <taxon>Bacillati</taxon>
        <taxon>Bacillota</taxon>
        <taxon>Bacilli</taxon>
        <taxon>Bacillales</taxon>
        <taxon>Bacillaceae</taxon>
        <taxon>Alkalicoccus</taxon>
    </lineage>
</organism>
<comment type="catalytic activity">
    <reaction evidence="1 5">
        <text>L-alanine = D-alanine</text>
        <dbReference type="Rhea" id="RHEA:20249"/>
        <dbReference type="ChEBI" id="CHEBI:57416"/>
        <dbReference type="ChEBI" id="CHEBI:57972"/>
        <dbReference type="EC" id="5.1.1.1"/>
    </reaction>
</comment>
<dbReference type="Pfam" id="PF01168">
    <property type="entry name" value="Ala_racemase_N"/>
    <property type="match status" value="1"/>
</dbReference>
<dbReference type="AlphaFoldDB" id="A0A5C7F5K1"/>
<gene>
    <name evidence="9" type="primary">alr</name>
    <name evidence="9" type="ORF">FTX54_003800</name>
</gene>
<dbReference type="NCBIfam" id="TIGR00492">
    <property type="entry name" value="alr"/>
    <property type="match status" value="1"/>
</dbReference>
<evidence type="ECO:0000313" key="10">
    <source>
        <dbReference type="Proteomes" id="UP000321816"/>
    </source>
</evidence>
<dbReference type="Pfam" id="PF00842">
    <property type="entry name" value="Ala_racemase_C"/>
    <property type="match status" value="1"/>
</dbReference>
<dbReference type="SUPFAM" id="SSF51419">
    <property type="entry name" value="PLP-binding barrel"/>
    <property type="match status" value="1"/>
</dbReference>
<feature type="binding site" evidence="5 7">
    <location>
        <position position="326"/>
    </location>
    <ligand>
        <name>substrate</name>
    </ligand>
</feature>
<dbReference type="PANTHER" id="PTHR30511">
    <property type="entry name" value="ALANINE RACEMASE"/>
    <property type="match status" value="1"/>
</dbReference>
<dbReference type="GO" id="GO:0005829">
    <property type="term" value="C:cytosol"/>
    <property type="evidence" value="ECO:0007669"/>
    <property type="project" value="TreeGrafter"/>
</dbReference>
<feature type="active site" description="Proton acceptor; specific for L-alanine" evidence="5">
    <location>
        <position position="279"/>
    </location>
</feature>
<protein>
    <recommendedName>
        <fullName evidence="5">Alanine racemase</fullName>
        <ecNumber evidence="5">5.1.1.1</ecNumber>
    </recommendedName>
</protein>
<dbReference type="InterPro" id="IPR011079">
    <property type="entry name" value="Ala_racemase_C"/>
</dbReference>
<dbReference type="InterPro" id="IPR001608">
    <property type="entry name" value="Ala_racemase_N"/>
</dbReference>
<comment type="function">
    <text evidence="5">Catalyzes the interconversion of L-alanine and D-alanine. May also act on other amino acids.</text>
</comment>
<dbReference type="InterPro" id="IPR020622">
    <property type="entry name" value="Ala_racemase_pyridoxalP-BS"/>
</dbReference>
<dbReference type="Gene3D" id="3.20.20.10">
    <property type="entry name" value="Alanine racemase"/>
    <property type="match status" value="1"/>
</dbReference>
<dbReference type="CDD" id="cd00430">
    <property type="entry name" value="PLPDE_III_AR"/>
    <property type="match status" value="1"/>
</dbReference>
<comment type="pathway">
    <text evidence="5">Amino-acid biosynthesis; D-alanine biosynthesis; D-alanine from L-alanine: step 1/1.</text>
</comment>
<dbReference type="PRINTS" id="PR00992">
    <property type="entry name" value="ALARACEMASE"/>
</dbReference>
<evidence type="ECO:0000259" key="8">
    <source>
        <dbReference type="SMART" id="SM01005"/>
    </source>
</evidence>
<evidence type="ECO:0000313" key="9">
    <source>
        <dbReference type="EMBL" id="WWD80705.1"/>
    </source>
</evidence>
<dbReference type="InterPro" id="IPR000821">
    <property type="entry name" value="Ala_racemase"/>
</dbReference>
<dbReference type="EC" id="5.1.1.1" evidence="5"/>
<proteinExistence type="inferred from homology"/>
<dbReference type="EMBL" id="CP144914">
    <property type="protein sequence ID" value="WWD80705.1"/>
    <property type="molecule type" value="Genomic_DNA"/>
</dbReference>
<dbReference type="Proteomes" id="UP000321816">
    <property type="component" value="Chromosome"/>
</dbReference>
<evidence type="ECO:0000256" key="5">
    <source>
        <dbReference type="HAMAP-Rule" id="MF_01201"/>
    </source>
</evidence>
<feature type="binding site" evidence="5 7">
    <location>
        <position position="146"/>
    </location>
    <ligand>
        <name>substrate</name>
    </ligand>
</feature>
<dbReference type="GO" id="GO:0008784">
    <property type="term" value="F:alanine racemase activity"/>
    <property type="evidence" value="ECO:0007669"/>
    <property type="project" value="UniProtKB-UniRule"/>
</dbReference>
<feature type="active site" description="Proton acceptor; specific for D-alanine" evidence="5">
    <location>
        <position position="48"/>
    </location>
</feature>
<evidence type="ECO:0000256" key="3">
    <source>
        <dbReference type="ARBA" id="ARBA00022898"/>
    </source>
</evidence>
<dbReference type="HAMAP" id="MF_01201">
    <property type="entry name" value="Ala_racemase"/>
    <property type="match status" value="1"/>
</dbReference>
<dbReference type="SUPFAM" id="SSF50621">
    <property type="entry name" value="Alanine racemase C-terminal domain-like"/>
    <property type="match status" value="1"/>
</dbReference>
<evidence type="ECO:0000256" key="7">
    <source>
        <dbReference type="PIRSR" id="PIRSR600821-52"/>
    </source>
</evidence>
<dbReference type="GO" id="GO:0030632">
    <property type="term" value="P:D-alanine biosynthetic process"/>
    <property type="evidence" value="ECO:0007669"/>
    <property type="project" value="UniProtKB-UniRule"/>
</dbReference>
<sequence>MNQRENVKTTALFYRDTWAEVDLSAIKNNLAGIKKQLEDGIEVMAVVKADGYGHGARETAETALEAGASYLGTALLDEAVALRRNGIEAPILVLGVTRPEDAVVAAEYGITLTVFQADWVKKAEVFLASSLKQVSCHVKLDSGMNRIGMKQEAEIEVFAEVVKACRFLDITGAYTHLATADELDPTYTDEQLERFKNMADLLEAELGKKIPCRHSANSAGAMLHRKAGFNMARIGISMYGLAPSPAVKPVLPVRLQEAFSLHSQLTHVKQLHKGETVSYGRTYTAEEEEWIGTVPIGYADGWIRANQSGDVLVNGRRAQIVGRICMDQMMVKLPGYTEPGTKVTLIGRQGEAYIPVDEVAERLGTINYEIPCIISFRVPRVVKRAGEITAVHNRALD</sequence>
<name>A0A5C7F5K1_9BACI</name>
<dbReference type="OrthoDB" id="9813814at2"/>
<feature type="domain" description="Alanine racemase C-terminal" evidence="8">
    <location>
        <begin position="258"/>
        <end position="383"/>
    </location>
</feature>
<comment type="cofactor">
    <cofactor evidence="2 5 6">
        <name>pyridoxal 5'-phosphate</name>
        <dbReference type="ChEBI" id="CHEBI:597326"/>
    </cofactor>
</comment>
<dbReference type="GO" id="GO:0030170">
    <property type="term" value="F:pyridoxal phosphate binding"/>
    <property type="evidence" value="ECO:0007669"/>
    <property type="project" value="UniProtKB-UniRule"/>
</dbReference>
<dbReference type="FunFam" id="2.40.37.10:FF:000006">
    <property type="entry name" value="Alanine racemase"/>
    <property type="match status" value="1"/>
</dbReference>
<dbReference type="PROSITE" id="PS00395">
    <property type="entry name" value="ALANINE_RACEMASE"/>
    <property type="match status" value="1"/>
</dbReference>
<dbReference type="SMART" id="SM01005">
    <property type="entry name" value="Ala_racemase_C"/>
    <property type="match status" value="1"/>
</dbReference>
<dbReference type="GO" id="GO:0009252">
    <property type="term" value="P:peptidoglycan biosynthetic process"/>
    <property type="evidence" value="ECO:0007669"/>
    <property type="project" value="TreeGrafter"/>
</dbReference>
<dbReference type="InterPro" id="IPR029066">
    <property type="entry name" value="PLP-binding_barrel"/>
</dbReference>
<reference evidence="9 10" key="1">
    <citation type="submission" date="2024-01" db="EMBL/GenBank/DDBJ databases">
        <title>Complete Genome Sequence of Alkalicoccus halolimnae BZ-SZ-XJ29T, a Moderately Halophilic Bacterium Isolated from a Salt Lake.</title>
        <authorList>
            <person name="Zhao B."/>
        </authorList>
    </citation>
    <scope>NUCLEOTIDE SEQUENCE [LARGE SCALE GENOMIC DNA]</scope>
    <source>
        <strain evidence="9 10">BZ-SZ-XJ29</strain>
    </source>
</reference>
<dbReference type="InterPro" id="IPR009006">
    <property type="entry name" value="Ala_racemase/Decarboxylase_C"/>
</dbReference>
<evidence type="ECO:0000256" key="2">
    <source>
        <dbReference type="ARBA" id="ARBA00001933"/>
    </source>
</evidence>
<dbReference type="FunFam" id="3.20.20.10:FF:000002">
    <property type="entry name" value="Alanine racemase"/>
    <property type="match status" value="1"/>
</dbReference>
<accession>A0A5C7F5K1</accession>
<dbReference type="PANTHER" id="PTHR30511:SF0">
    <property type="entry name" value="ALANINE RACEMASE, CATABOLIC-RELATED"/>
    <property type="match status" value="1"/>
</dbReference>
<evidence type="ECO:0000256" key="1">
    <source>
        <dbReference type="ARBA" id="ARBA00000316"/>
    </source>
</evidence>
<dbReference type="Gene3D" id="2.40.37.10">
    <property type="entry name" value="Lyase, Ornithine Decarboxylase, Chain A, domain 1"/>
    <property type="match status" value="1"/>
</dbReference>
<evidence type="ECO:0000256" key="6">
    <source>
        <dbReference type="PIRSR" id="PIRSR600821-50"/>
    </source>
</evidence>